<dbReference type="RefSeq" id="WP_036683435.1">
    <property type="nucleotide sequence ID" value="NZ_JNVM01000012.1"/>
</dbReference>
<dbReference type="eggNOG" id="COG1564">
    <property type="taxonomic scope" value="Bacteria"/>
</dbReference>
<dbReference type="InterPro" id="IPR036371">
    <property type="entry name" value="TPK_B1-bd_sf"/>
</dbReference>
<dbReference type="Pfam" id="PF04263">
    <property type="entry name" value="TPK_catalytic"/>
    <property type="match status" value="1"/>
</dbReference>
<dbReference type="EMBL" id="JNVM01000012">
    <property type="protein sequence ID" value="KEQ25057.1"/>
    <property type="molecule type" value="Genomic_DNA"/>
</dbReference>
<dbReference type="GO" id="GO:0009229">
    <property type="term" value="P:thiamine diphosphate biosynthetic process"/>
    <property type="evidence" value="ECO:0007669"/>
    <property type="project" value="InterPro"/>
</dbReference>
<evidence type="ECO:0000256" key="2">
    <source>
        <dbReference type="ARBA" id="ARBA00022741"/>
    </source>
</evidence>
<dbReference type="InterPro" id="IPR006282">
    <property type="entry name" value="Thi_PPkinase"/>
</dbReference>
<evidence type="ECO:0000256" key="5">
    <source>
        <dbReference type="NCBIfam" id="TIGR01378"/>
    </source>
</evidence>
<comment type="caution">
    <text evidence="7">The sequence shown here is derived from an EMBL/GenBank/DDBJ whole genome shotgun (WGS) entry which is preliminary data.</text>
</comment>
<evidence type="ECO:0000256" key="3">
    <source>
        <dbReference type="ARBA" id="ARBA00022777"/>
    </source>
</evidence>
<keyword evidence="2" id="KW-0547">Nucleotide-binding</keyword>
<keyword evidence="8" id="KW-1185">Reference proteome</keyword>
<proteinExistence type="predicted"/>
<dbReference type="SUPFAM" id="SSF63999">
    <property type="entry name" value="Thiamin pyrophosphokinase, catalytic domain"/>
    <property type="match status" value="1"/>
</dbReference>
<evidence type="ECO:0000313" key="7">
    <source>
        <dbReference type="EMBL" id="KEQ25057.1"/>
    </source>
</evidence>
<dbReference type="InterPro" id="IPR036759">
    <property type="entry name" value="TPK_catalytic_sf"/>
</dbReference>
<dbReference type="OrthoDB" id="9804377at2"/>
<feature type="domain" description="Thiamin pyrophosphokinase thiamin-binding" evidence="6">
    <location>
        <begin position="142"/>
        <end position="209"/>
    </location>
</feature>
<dbReference type="AlphaFoldDB" id="A0A081P2Y4"/>
<gene>
    <name evidence="7" type="ORF">ET33_05015</name>
</gene>
<reference evidence="7 8" key="1">
    <citation type="submission" date="2014-06" db="EMBL/GenBank/DDBJ databases">
        <title>Draft genome sequence of Paenibacillus sp. MSt1.</title>
        <authorList>
            <person name="Aw Y.K."/>
            <person name="Ong K.S."/>
            <person name="Gan H.M."/>
            <person name="Lee S.M."/>
        </authorList>
    </citation>
    <scope>NUCLEOTIDE SEQUENCE [LARGE SCALE GENOMIC DNA]</scope>
    <source>
        <strain evidence="7 8">MSt1</strain>
    </source>
</reference>
<dbReference type="Pfam" id="PF04265">
    <property type="entry name" value="TPK_B1_binding"/>
    <property type="match status" value="1"/>
</dbReference>
<dbReference type="SMART" id="SM00983">
    <property type="entry name" value="TPK_B1_binding"/>
    <property type="match status" value="1"/>
</dbReference>
<keyword evidence="3 7" id="KW-0418">Kinase</keyword>
<dbReference type="Gene3D" id="3.40.50.10240">
    <property type="entry name" value="Thiamin pyrophosphokinase, catalytic domain"/>
    <property type="match status" value="1"/>
</dbReference>
<protein>
    <recommendedName>
        <fullName evidence="5">Thiamine diphosphokinase</fullName>
        <ecNumber evidence="5">2.7.6.2</ecNumber>
    </recommendedName>
</protein>
<dbReference type="GO" id="GO:0004788">
    <property type="term" value="F:thiamine diphosphokinase activity"/>
    <property type="evidence" value="ECO:0007669"/>
    <property type="project" value="UniProtKB-UniRule"/>
</dbReference>
<dbReference type="CDD" id="cd07995">
    <property type="entry name" value="TPK"/>
    <property type="match status" value="1"/>
</dbReference>
<organism evidence="7 8">
    <name type="scientific">Paenibacillus tyrfis</name>
    <dbReference type="NCBI Taxonomy" id="1501230"/>
    <lineage>
        <taxon>Bacteria</taxon>
        <taxon>Bacillati</taxon>
        <taxon>Bacillota</taxon>
        <taxon>Bacilli</taxon>
        <taxon>Bacillales</taxon>
        <taxon>Paenibacillaceae</taxon>
        <taxon>Paenibacillus</taxon>
    </lineage>
</organism>
<name>A0A081P2Y4_9BACL</name>
<sequence>MERKRVLIFSGGRLGGWALREIRTGDVLVGADRGALFLVRHGYRPDMALGDFDSVSSVELEEIRQASREFVACDPVWKDLTDTEMAFTWALEQNPEEIVLLGVLGTRWDHSLANVHLLRKALAAGIHCRIADACNELMLMDGSVPLTVKRSRFTHVSLLPLSIEVTGITLEGFQYPLHEATLTIGQSLGISNVLLGEAGQIRIRDGLLLVIQSRDEEEAESE</sequence>
<evidence type="ECO:0000256" key="1">
    <source>
        <dbReference type="ARBA" id="ARBA00022679"/>
    </source>
</evidence>
<evidence type="ECO:0000259" key="6">
    <source>
        <dbReference type="SMART" id="SM00983"/>
    </source>
</evidence>
<keyword evidence="4" id="KW-0067">ATP-binding</keyword>
<dbReference type="InterPro" id="IPR007371">
    <property type="entry name" value="TPK_catalytic"/>
</dbReference>
<dbReference type="GO" id="GO:0030975">
    <property type="term" value="F:thiamine binding"/>
    <property type="evidence" value="ECO:0007669"/>
    <property type="project" value="InterPro"/>
</dbReference>
<dbReference type="EC" id="2.7.6.2" evidence="5"/>
<dbReference type="GO" id="GO:0016301">
    <property type="term" value="F:kinase activity"/>
    <property type="evidence" value="ECO:0007669"/>
    <property type="project" value="UniProtKB-KW"/>
</dbReference>
<evidence type="ECO:0000313" key="8">
    <source>
        <dbReference type="Proteomes" id="UP000028123"/>
    </source>
</evidence>
<dbReference type="SUPFAM" id="SSF63862">
    <property type="entry name" value="Thiamin pyrophosphokinase, substrate-binding domain"/>
    <property type="match status" value="1"/>
</dbReference>
<keyword evidence="1" id="KW-0808">Transferase</keyword>
<dbReference type="PANTHER" id="PTHR41299:SF1">
    <property type="entry name" value="THIAMINE PYROPHOSPHOKINASE"/>
    <property type="match status" value="1"/>
</dbReference>
<evidence type="ECO:0000256" key="4">
    <source>
        <dbReference type="ARBA" id="ARBA00022840"/>
    </source>
</evidence>
<dbReference type="PANTHER" id="PTHR41299">
    <property type="entry name" value="THIAMINE PYROPHOSPHOKINASE"/>
    <property type="match status" value="1"/>
</dbReference>
<dbReference type="GO" id="GO:0005524">
    <property type="term" value="F:ATP binding"/>
    <property type="evidence" value="ECO:0007669"/>
    <property type="project" value="UniProtKB-KW"/>
</dbReference>
<dbReference type="Proteomes" id="UP000028123">
    <property type="component" value="Unassembled WGS sequence"/>
</dbReference>
<accession>A0A081P2Y4</accession>
<dbReference type="NCBIfam" id="TIGR01378">
    <property type="entry name" value="thi_PPkinase"/>
    <property type="match status" value="1"/>
</dbReference>
<dbReference type="InterPro" id="IPR007373">
    <property type="entry name" value="Thiamin_PyroPKinase_B1-bd"/>
</dbReference>
<dbReference type="GO" id="GO:0006772">
    <property type="term" value="P:thiamine metabolic process"/>
    <property type="evidence" value="ECO:0007669"/>
    <property type="project" value="UniProtKB-UniRule"/>
</dbReference>
<dbReference type="InterPro" id="IPR053149">
    <property type="entry name" value="TPK"/>
</dbReference>